<dbReference type="RefSeq" id="WP_189346453.1">
    <property type="nucleotide sequence ID" value="NZ_BMYT01000004.1"/>
</dbReference>
<dbReference type="Pfam" id="PF14078">
    <property type="entry name" value="DUF4259"/>
    <property type="match status" value="1"/>
</dbReference>
<name>A0ABQ2XHR1_9BURK</name>
<comment type="caution">
    <text evidence="1">The sequence shown here is derived from an EMBL/GenBank/DDBJ whole genome shotgun (WGS) entry which is preliminary data.</text>
</comment>
<sequence>MGAWAVGNFENDDALDWVSDIIESSGIEKLLFPINSVLSNQEYLESSICSEALVSIEIISAYKNADFSNVPEEVKIWLSTKKGFLFGKKPEFTSTHIKLAKQALEKITSSSELKELWKDSEHFEEWCGIQNKLGQSLENA</sequence>
<dbReference type="EMBL" id="BMYT01000004">
    <property type="protein sequence ID" value="GGX17606.1"/>
    <property type="molecule type" value="Genomic_DNA"/>
</dbReference>
<reference evidence="2" key="1">
    <citation type="journal article" date="2019" name="Int. J. Syst. Evol. Microbiol.">
        <title>The Global Catalogue of Microorganisms (GCM) 10K type strain sequencing project: providing services to taxonomists for standard genome sequencing and annotation.</title>
        <authorList>
            <consortium name="The Broad Institute Genomics Platform"/>
            <consortium name="The Broad Institute Genome Sequencing Center for Infectious Disease"/>
            <person name="Wu L."/>
            <person name="Ma J."/>
        </authorList>
    </citation>
    <scope>NUCLEOTIDE SEQUENCE [LARGE SCALE GENOMIC DNA]</scope>
    <source>
        <strain evidence="2">KCTC 23916</strain>
    </source>
</reference>
<gene>
    <name evidence="1" type="ORF">GCM10011282_24600</name>
</gene>
<organism evidence="1 2">
    <name type="scientific">Undibacterium macrobrachii</name>
    <dbReference type="NCBI Taxonomy" id="1119058"/>
    <lineage>
        <taxon>Bacteria</taxon>
        <taxon>Pseudomonadati</taxon>
        <taxon>Pseudomonadota</taxon>
        <taxon>Betaproteobacteria</taxon>
        <taxon>Burkholderiales</taxon>
        <taxon>Oxalobacteraceae</taxon>
        <taxon>Undibacterium</taxon>
    </lineage>
</organism>
<proteinExistence type="predicted"/>
<keyword evidence="2" id="KW-1185">Reference proteome</keyword>
<accession>A0ABQ2XHR1</accession>
<protein>
    <recommendedName>
        <fullName evidence="3">DUF4259 domain-containing protein</fullName>
    </recommendedName>
</protein>
<dbReference type="InterPro" id="IPR025355">
    <property type="entry name" value="DUF4259"/>
</dbReference>
<evidence type="ECO:0000313" key="2">
    <source>
        <dbReference type="Proteomes" id="UP000620127"/>
    </source>
</evidence>
<evidence type="ECO:0000313" key="1">
    <source>
        <dbReference type="EMBL" id="GGX17606.1"/>
    </source>
</evidence>
<evidence type="ECO:0008006" key="3">
    <source>
        <dbReference type="Google" id="ProtNLM"/>
    </source>
</evidence>
<dbReference type="Proteomes" id="UP000620127">
    <property type="component" value="Unassembled WGS sequence"/>
</dbReference>